<feature type="compositionally biased region" description="Low complexity" evidence="1">
    <location>
        <begin position="394"/>
        <end position="403"/>
    </location>
</feature>
<protein>
    <recommendedName>
        <fullName evidence="4">F-box domain-containing protein</fullName>
    </recommendedName>
</protein>
<feature type="region of interest" description="Disordered" evidence="1">
    <location>
        <begin position="323"/>
        <end position="342"/>
    </location>
</feature>
<proteinExistence type="predicted"/>
<feature type="region of interest" description="Disordered" evidence="1">
    <location>
        <begin position="379"/>
        <end position="413"/>
    </location>
</feature>
<dbReference type="OrthoDB" id="5139510at2759"/>
<dbReference type="AlphaFoldDB" id="A0A0H2RXX4"/>
<evidence type="ECO:0000256" key="1">
    <source>
        <dbReference type="SAM" id="MobiDB-lite"/>
    </source>
</evidence>
<sequence length="413" mass="47118">MRVPNGSNIPSEIWDCVFMHCERVIDMYTLEPEFFPNHRLHPLLLVCKEWHAIAERRLYTSVWLGSNLVVEDRDGIPMRIILAGKDVCQRFYKTVQSNHRLASLVRELHLGSMEINADETKLHIQLIKLCKNVESLHLCGCAHGFADHLKAALEITSLVFFKLSVRALTISPHGANVFSIPQLFSFIQTWPRLEILDVYLGEDTSRRFDIRKSLQPEGSVGMECTVVLQRCLNFLSSTLIHLHIWIAYDGYRHSTSAPIFNSPMAALRSLIVSMPMAPPSSLVYLPKLEWLTYYGEYEDGMELARVIEDNKLPYLRAIGVTFEAPPDENENRPPSRLSEDPPDETYLKVLLELHKVCGPRHIEVNTAWTLEELEQFVMERDSNPLADGSHEPEMPSSSNSDSDSGSEEEKDFL</sequence>
<name>A0A0H2RXX4_9AGAM</name>
<evidence type="ECO:0000313" key="2">
    <source>
        <dbReference type="EMBL" id="KLO16609.1"/>
    </source>
</evidence>
<gene>
    <name evidence="2" type="ORF">SCHPADRAFT_937799</name>
</gene>
<feature type="compositionally biased region" description="Basic and acidic residues" evidence="1">
    <location>
        <begin position="329"/>
        <end position="339"/>
    </location>
</feature>
<feature type="compositionally biased region" description="Acidic residues" evidence="1">
    <location>
        <begin position="404"/>
        <end position="413"/>
    </location>
</feature>
<dbReference type="EMBL" id="KQ085914">
    <property type="protein sequence ID" value="KLO16609.1"/>
    <property type="molecule type" value="Genomic_DNA"/>
</dbReference>
<keyword evidence="3" id="KW-1185">Reference proteome</keyword>
<organism evidence="2 3">
    <name type="scientific">Schizopora paradoxa</name>
    <dbReference type="NCBI Taxonomy" id="27342"/>
    <lineage>
        <taxon>Eukaryota</taxon>
        <taxon>Fungi</taxon>
        <taxon>Dikarya</taxon>
        <taxon>Basidiomycota</taxon>
        <taxon>Agaricomycotina</taxon>
        <taxon>Agaricomycetes</taxon>
        <taxon>Hymenochaetales</taxon>
        <taxon>Schizoporaceae</taxon>
        <taxon>Schizopora</taxon>
    </lineage>
</organism>
<evidence type="ECO:0008006" key="4">
    <source>
        <dbReference type="Google" id="ProtNLM"/>
    </source>
</evidence>
<dbReference type="Proteomes" id="UP000053477">
    <property type="component" value="Unassembled WGS sequence"/>
</dbReference>
<feature type="compositionally biased region" description="Basic and acidic residues" evidence="1">
    <location>
        <begin position="379"/>
        <end position="393"/>
    </location>
</feature>
<evidence type="ECO:0000313" key="3">
    <source>
        <dbReference type="Proteomes" id="UP000053477"/>
    </source>
</evidence>
<accession>A0A0H2RXX4</accession>
<dbReference type="InParanoid" id="A0A0H2RXX4"/>
<reference evidence="2 3" key="1">
    <citation type="submission" date="2015-04" db="EMBL/GenBank/DDBJ databases">
        <title>Complete genome sequence of Schizopora paradoxa KUC8140, a cosmopolitan wood degrader in East Asia.</title>
        <authorList>
            <consortium name="DOE Joint Genome Institute"/>
            <person name="Min B."/>
            <person name="Park H."/>
            <person name="Jang Y."/>
            <person name="Kim J.-J."/>
            <person name="Kim K.H."/>
            <person name="Pangilinan J."/>
            <person name="Lipzen A."/>
            <person name="Riley R."/>
            <person name="Grigoriev I.V."/>
            <person name="Spatafora J.W."/>
            <person name="Choi I.-G."/>
        </authorList>
    </citation>
    <scope>NUCLEOTIDE SEQUENCE [LARGE SCALE GENOMIC DNA]</scope>
    <source>
        <strain evidence="2 3">KUC8140</strain>
    </source>
</reference>